<dbReference type="Pfam" id="PF15965">
    <property type="entry name" value="zf-TRAF_2"/>
    <property type="match status" value="1"/>
</dbReference>
<dbReference type="SUPFAM" id="SSF49599">
    <property type="entry name" value="TRAF domain-like"/>
    <property type="match status" value="1"/>
</dbReference>
<evidence type="ECO:0000313" key="8">
    <source>
        <dbReference type="EMBL" id="KAG5844307.1"/>
    </source>
</evidence>
<comment type="caution">
    <text evidence="8">The sequence shown here is derived from an EMBL/GenBank/DDBJ whole genome shotgun (WGS) entry which is preliminary data.</text>
</comment>
<keyword evidence="1 5" id="KW-0479">Metal-binding</keyword>
<dbReference type="Gene3D" id="1.20.1280.50">
    <property type="match status" value="1"/>
</dbReference>
<evidence type="ECO:0000256" key="4">
    <source>
        <dbReference type="ARBA" id="ARBA00022833"/>
    </source>
</evidence>
<evidence type="ECO:0000256" key="3">
    <source>
        <dbReference type="ARBA" id="ARBA00022786"/>
    </source>
</evidence>
<dbReference type="OMA" id="RQRRICN"/>
<accession>A0A9D3M882</accession>
<gene>
    <name evidence="8" type="ORF">ANANG_G00161070</name>
</gene>
<evidence type="ECO:0000256" key="5">
    <source>
        <dbReference type="PROSITE-ProRule" id="PRU00207"/>
    </source>
</evidence>
<feature type="zinc finger region" description="TRAF-type" evidence="5">
    <location>
        <begin position="54"/>
        <end position="97"/>
    </location>
</feature>
<evidence type="ECO:0008006" key="10">
    <source>
        <dbReference type="Google" id="ProtNLM"/>
    </source>
</evidence>
<dbReference type="SUPFAM" id="SSF81383">
    <property type="entry name" value="F-box domain"/>
    <property type="match status" value="1"/>
</dbReference>
<dbReference type="Gene3D" id="3.30.40.10">
    <property type="entry name" value="Zinc/RING finger domain, C3HC4 (zinc finger)"/>
    <property type="match status" value="1"/>
</dbReference>
<proteinExistence type="predicted"/>
<keyword evidence="2 5" id="KW-0863">Zinc-finger</keyword>
<protein>
    <recommendedName>
        <fullName evidence="10">F-box domain-containing protein</fullName>
    </recommendedName>
</protein>
<dbReference type="InterPro" id="IPR001293">
    <property type="entry name" value="Znf_TRAF"/>
</dbReference>
<organism evidence="8 9">
    <name type="scientific">Anguilla anguilla</name>
    <name type="common">European freshwater eel</name>
    <name type="synonym">Muraena anguilla</name>
    <dbReference type="NCBI Taxonomy" id="7936"/>
    <lineage>
        <taxon>Eukaryota</taxon>
        <taxon>Metazoa</taxon>
        <taxon>Chordata</taxon>
        <taxon>Craniata</taxon>
        <taxon>Vertebrata</taxon>
        <taxon>Euteleostomi</taxon>
        <taxon>Actinopterygii</taxon>
        <taxon>Neopterygii</taxon>
        <taxon>Teleostei</taxon>
        <taxon>Anguilliformes</taxon>
        <taxon>Anguillidae</taxon>
        <taxon>Anguilla</taxon>
    </lineage>
</organism>
<sequence>MGRNRNSAVRPHRHCETCFSRRCRAPVEISVSCVIISCRLLCGAVFHLCKEEEHQLLCPNEKVPCLNAHFGCPFTMARSKQAQHLEVCPANVVCCSLEWNRWPVEETNAVYDNALKEQHSEEQLNLSMALRDQKHLFSSLKMNALFAELIEKIEEPCPVEVAGAVGGMASEGCVAHQSGTSLYFLPNDPEMQELTQEEREALAKDREVAGLENYTLWEKMFSMEKSGCDSAVQALANAKPDEKKTLSQQIPTLQEVSQESYSKGVTMLTDVTKTDQASWQEGTINRQGKGHSMSDNSGYLEQNGTMMVEIGQVTPCVPKPKHFVYAYLAPMQIKTVRTFKIPTSFQEKQGRIRNPSNIRKISKAVDTSDLGICMEDIPKCDEIQATLLCALEKELKGHLISEPSSTDALLSDIGTQTYHFLSAPFKQDDSLADIVADRALKLHVQMEAECVTSRHNKVSSAFTFLCGHFYRRDEFPAHFKNVHSDIQSGLNGWFEQRCPLAYLGCTYSQKRFQPSTHRATVTYNQELSTFTLRPEVSPSLYQGVKTITTERKRARNLDSLSRLPFEVLVHIAGFLDSFTLSQLALVSRLMRDVCETLLQERGMVSLKWEKKTYAHGRSCWKSRKKVWQFSNLFSTVERWSFDNIPSMSQHLKVCPFYKREEKRQPSALASMCDHKQEGKKHDSLVAMFLSNK</sequence>
<evidence type="ECO:0000313" key="9">
    <source>
        <dbReference type="Proteomes" id="UP001044222"/>
    </source>
</evidence>
<feature type="domain" description="TRAF-type" evidence="6">
    <location>
        <begin position="54"/>
        <end position="97"/>
    </location>
</feature>
<dbReference type="InterPro" id="IPR043013">
    <property type="entry name" value="Znf_TRAF_N"/>
</dbReference>
<dbReference type="InterPro" id="IPR036047">
    <property type="entry name" value="F-box-like_dom_sf"/>
</dbReference>
<reference evidence="8" key="1">
    <citation type="submission" date="2021-01" db="EMBL/GenBank/DDBJ databases">
        <title>A chromosome-scale assembly of European eel, Anguilla anguilla.</title>
        <authorList>
            <person name="Henkel C."/>
            <person name="Jong-Raadsen S.A."/>
            <person name="Dufour S."/>
            <person name="Weltzien F.-A."/>
            <person name="Palstra A.P."/>
            <person name="Pelster B."/>
            <person name="Spaink H.P."/>
            <person name="Van Den Thillart G.E."/>
            <person name="Jansen H."/>
            <person name="Zahm M."/>
            <person name="Klopp C."/>
            <person name="Cedric C."/>
            <person name="Louis A."/>
            <person name="Berthelot C."/>
            <person name="Parey E."/>
            <person name="Roest Crollius H."/>
            <person name="Montfort J."/>
            <person name="Robinson-Rechavi M."/>
            <person name="Bucao C."/>
            <person name="Bouchez O."/>
            <person name="Gislard M."/>
            <person name="Lluch J."/>
            <person name="Milhes M."/>
            <person name="Lampietro C."/>
            <person name="Lopez Roques C."/>
            <person name="Donnadieu C."/>
            <person name="Braasch I."/>
            <person name="Desvignes T."/>
            <person name="Postlethwait J."/>
            <person name="Bobe J."/>
            <person name="Guiguen Y."/>
            <person name="Dirks R."/>
        </authorList>
    </citation>
    <scope>NUCLEOTIDE SEQUENCE</scope>
    <source>
        <strain evidence="8">Tag_6206</strain>
        <tissue evidence="8">Liver</tissue>
    </source>
</reference>
<dbReference type="Gene3D" id="3.30.40.150">
    <property type="entry name" value="TRAF-like zinc-finger, N-terminal subdomain"/>
    <property type="match status" value="1"/>
</dbReference>
<keyword evidence="3" id="KW-0833">Ubl conjugation pathway</keyword>
<dbReference type="PROSITE" id="PS50145">
    <property type="entry name" value="ZF_TRAF"/>
    <property type="match status" value="1"/>
</dbReference>
<evidence type="ECO:0000256" key="1">
    <source>
        <dbReference type="ARBA" id="ARBA00022723"/>
    </source>
</evidence>
<dbReference type="InterPro" id="IPR001810">
    <property type="entry name" value="F-box_dom"/>
</dbReference>
<dbReference type="PROSITE" id="PS50181">
    <property type="entry name" value="FBOX"/>
    <property type="match status" value="1"/>
</dbReference>
<keyword evidence="9" id="KW-1185">Reference proteome</keyword>
<dbReference type="GO" id="GO:0061630">
    <property type="term" value="F:ubiquitin protein ligase activity"/>
    <property type="evidence" value="ECO:0007669"/>
    <property type="project" value="InterPro"/>
</dbReference>
<dbReference type="InterPro" id="IPR031890">
    <property type="entry name" value="Fbxo30/Fbxo40"/>
</dbReference>
<evidence type="ECO:0000256" key="2">
    <source>
        <dbReference type="ARBA" id="ARBA00022771"/>
    </source>
</evidence>
<dbReference type="PANTHER" id="PTHR15933">
    <property type="entry name" value="PROTEIN CBG16327"/>
    <property type="match status" value="1"/>
</dbReference>
<dbReference type="GO" id="GO:0005737">
    <property type="term" value="C:cytoplasm"/>
    <property type="evidence" value="ECO:0007669"/>
    <property type="project" value="TreeGrafter"/>
</dbReference>
<dbReference type="OrthoDB" id="5918172at2759"/>
<dbReference type="Pfam" id="PF15966">
    <property type="entry name" value="F-box_4"/>
    <property type="match status" value="1"/>
</dbReference>
<dbReference type="PANTHER" id="PTHR15933:SF21">
    <property type="entry name" value="F-BOX ONLY PROTEIN 40"/>
    <property type="match status" value="1"/>
</dbReference>
<keyword evidence="4 5" id="KW-0862">Zinc</keyword>
<dbReference type="GO" id="GO:0008270">
    <property type="term" value="F:zinc ion binding"/>
    <property type="evidence" value="ECO:0007669"/>
    <property type="project" value="UniProtKB-KW"/>
</dbReference>
<dbReference type="AlphaFoldDB" id="A0A9D3M882"/>
<feature type="domain" description="F-box" evidence="7">
    <location>
        <begin position="557"/>
        <end position="611"/>
    </location>
</feature>
<name>A0A9D3M882_ANGAN</name>
<dbReference type="EMBL" id="JAFIRN010000008">
    <property type="protein sequence ID" value="KAG5844307.1"/>
    <property type="molecule type" value="Genomic_DNA"/>
</dbReference>
<dbReference type="Proteomes" id="UP001044222">
    <property type="component" value="Chromosome 8"/>
</dbReference>
<evidence type="ECO:0000259" key="7">
    <source>
        <dbReference type="PROSITE" id="PS50181"/>
    </source>
</evidence>
<evidence type="ECO:0000259" key="6">
    <source>
        <dbReference type="PROSITE" id="PS50145"/>
    </source>
</evidence>
<dbReference type="InterPro" id="IPR013083">
    <property type="entry name" value="Znf_RING/FYVE/PHD"/>
</dbReference>